<dbReference type="Proteomes" id="UP000245959">
    <property type="component" value="Unassembled WGS sequence"/>
</dbReference>
<dbReference type="GeneID" id="78294786"/>
<protein>
    <submittedName>
        <fullName evidence="2">Uncharacterized protein</fullName>
    </submittedName>
</protein>
<dbReference type="EMBL" id="JABAEW010000001">
    <property type="protein sequence ID" value="NMD85087.1"/>
    <property type="molecule type" value="Genomic_DNA"/>
</dbReference>
<dbReference type="EMBL" id="QEKH01000008">
    <property type="protein sequence ID" value="PVY43580.1"/>
    <property type="molecule type" value="Genomic_DNA"/>
</dbReference>
<dbReference type="AlphaFoldDB" id="A0A2U1B4I4"/>
<dbReference type="RefSeq" id="WP_133245093.1">
    <property type="nucleotide sequence ID" value="NZ_CABMMC010000074.1"/>
</dbReference>
<evidence type="ECO:0000313" key="3">
    <source>
        <dbReference type="Proteomes" id="UP000245959"/>
    </source>
</evidence>
<reference evidence="1 4" key="2">
    <citation type="submission" date="2020-04" db="EMBL/GenBank/DDBJ databases">
        <authorList>
            <person name="Hitch T.C.A."/>
            <person name="Wylensek D."/>
            <person name="Clavel T."/>
        </authorList>
    </citation>
    <scope>NUCLEOTIDE SEQUENCE [LARGE SCALE GENOMIC DNA]</scope>
    <source>
        <strain evidence="1 4">COR2-253-APC-1A</strain>
    </source>
</reference>
<proteinExistence type="predicted"/>
<keyword evidence="3" id="KW-1185">Reference proteome</keyword>
<organism evidence="2 3">
    <name type="scientific">Victivallis vadensis</name>
    <dbReference type="NCBI Taxonomy" id="172901"/>
    <lineage>
        <taxon>Bacteria</taxon>
        <taxon>Pseudomonadati</taxon>
        <taxon>Lentisphaerota</taxon>
        <taxon>Lentisphaeria</taxon>
        <taxon>Victivallales</taxon>
        <taxon>Victivallaceae</taxon>
        <taxon>Victivallis</taxon>
    </lineage>
</organism>
<name>A0A2U1B4I4_9BACT</name>
<evidence type="ECO:0000313" key="2">
    <source>
        <dbReference type="EMBL" id="PVY43580.1"/>
    </source>
</evidence>
<accession>A0A2U1B4I4</accession>
<evidence type="ECO:0000313" key="1">
    <source>
        <dbReference type="EMBL" id="NMD85087.1"/>
    </source>
</evidence>
<reference evidence="2 3" key="1">
    <citation type="submission" date="2018-04" db="EMBL/GenBank/DDBJ databases">
        <title>Genomic Encyclopedia of Type Strains, Phase IV (KMG-IV): sequencing the most valuable type-strain genomes for metagenomic binning, comparative biology and taxonomic classification.</title>
        <authorList>
            <person name="Goeker M."/>
        </authorList>
    </citation>
    <scope>NUCLEOTIDE SEQUENCE [LARGE SCALE GENOMIC DNA]</scope>
    <source>
        <strain evidence="2 3">DSM 14823</strain>
    </source>
</reference>
<dbReference type="Proteomes" id="UP000576225">
    <property type="component" value="Unassembled WGS sequence"/>
</dbReference>
<dbReference type="OrthoDB" id="9949568at2"/>
<comment type="caution">
    <text evidence="2">The sequence shown here is derived from an EMBL/GenBank/DDBJ whole genome shotgun (WGS) entry which is preliminary data.</text>
</comment>
<gene>
    <name evidence="2" type="ORF">C8D82_108107</name>
    <name evidence="1" type="ORF">HF882_00665</name>
</gene>
<evidence type="ECO:0000313" key="4">
    <source>
        <dbReference type="Proteomes" id="UP000576225"/>
    </source>
</evidence>
<sequence>MIQGETITCPHCGEKSVVKSKAKMEGWTKVGTVLVCALCGAELGTPDEKSAEDAGRKKLGSLAALLGEGAEAAPKADLTPDENYGRFCRNCVHFIEHPFRVLCGLDGHEIDPMGECGKFGRK</sequence>